<evidence type="ECO:0000313" key="2">
    <source>
        <dbReference type="Proteomes" id="UP000799753"/>
    </source>
</evidence>
<gene>
    <name evidence="1" type="ORF">P280DRAFT_154443</name>
</gene>
<dbReference type="Proteomes" id="UP000799753">
    <property type="component" value="Unassembled WGS sequence"/>
</dbReference>
<dbReference type="AlphaFoldDB" id="A0A6A6RMA9"/>
<name>A0A6A6RMA9_9PLEO</name>
<evidence type="ECO:0000313" key="1">
    <source>
        <dbReference type="EMBL" id="KAF2636275.1"/>
    </source>
</evidence>
<keyword evidence="2" id="KW-1185">Reference proteome</keyword>
<organism evidence="1 2">
    <name type="scientific">Massarina eburnea CBS 473.64</name>
    <dbReference type="NCBI Taxonomy" id="1395130"/>
    <lineage>
        <taxon>Eukaryota</taxon>
        <taxon>Fungi</taxon>
        <taxon>Dikarya</taxon>
        <taxon>Ascomycota</taxon>
        <taxon>Pezizomycotina</taxon>
        <taxon>Dothideomycetes</taxon>
        <taxon>Pleosporomycetidae</taxon>
        <taxon>Pleosporales</taxon>
        <taxon>Massarineae</taxon>
        <taxon>Massarinaceae</taxon>
        <taxon>Massarina</taxon>
    </lineage>
</organism>
<sequence length="131" mass="14125">MHGGSAALYCCVVLQALQCGDNAIPLLRSRYIHHRAHVVLWLTAGWLLIRHSGASSFHPTLLAPPAAAASSRRRPRAQHHTMAADSCRVPTQNRIIIIIMAAQTTPSPRRAVARLQASLARAACGPLSRPS</sequence>
<protein>
    <submittedName>
        <fullName evidence="1">Uncharacterized protein</fullName>
    </submittedName>
</protein>
<accession>A0A6A6RMA9</accession>
<proteinExistence type="predicted"/>
<reference evidence="1" key="1">
    <citation type="journal article" date="2020" name="Stud. Mycol.">
        <title>101 Dothideomycetes genomes: a test case for predicting lifestyles and emergence of pathogens.</title>
        <authorList>
            <person name="Haridas S."/>
            <person name="Albert R."/>
            <person name="Binder M."/>
            <person name="Bloem J."/>
            <person name="Labutti K."/>
            <person name="Salamov A."/>
            <person name="Andreopoulos B."/>
            <person name="Baker S."/>
            <person name="Barry K."/>
            <person name="Bills G."/>
            <person name="Bluhm B."/>
            <person name="Cannon C."/>
            <person name="Castanera R."/>
            <person name="Culley D."/>
            <person name="Daum C."/>
            <person name="Ezra D."/>
            <person name="Gonzalez J."/>
            <person name="Henrissat B."/>
            <person name="Kuo A."/>
            <person name="Liang C."/>
            <person name="Lipzen A."/>
            <person name="Lutzoni F."/>
            <person name="Magnuson J."/>
            <person name="Mondo S."/>
            <person name="Nolan M."/>
            <person name="Ohm R."/>
            <person name="Pangilinan J."/>
            <person name="Park H.-J."/>
            <person name="Ramirez L."/>
            <person name="Alfaro M."/>
            <person name="Sun H."/>
            <person name="Tritt A."/>
            <person name="Yoshinaga Y."/>
            <person name="Zwiers L.-H."/>
            <person name="Turgeon B."/>
            <person name="Goodwin S."/>
            <person name="Spatafora J."/>
            <person name="Crous P."/>
            <person name="Grigoriev I."/>
        </authorList>
    </citation>
    <scope>NUCLEOTIDE SEQUENCE</scope>
    <source>
        <strain evidence="1">CBS 473.64</strain>
    </source>
</reference>
<dbReference type="EMBL" id="MU006799">
    <property type="protein sequence ID" value="KAF2636275.1"/>
    <property type="molecule type" value="Genomic_DNA"/>
</dbReference>